<evidence type="ECO:0000256" key="5">
    <source>
        <dbReference type="ARBA" id="ARBA00022837"/>
    </source>
</evidence>
<name>A0A6J2VB90_CHACN</name>
<dbReference type="FunFam" id="2.60.120.200:FF:000070">
    <property type="entry name" value="Serum amyloid P-component"/>
    <property type="match status" value="1"/>
</dbReference>
<dbReference type="Pfam" id="PF00354">
    <property type="entry name" value="Pentaxin"/>
    <property type="match status" value="1"/>
</dbReference>
<evidence type="ECO:0000256" key="1">
    <source>
        <dbReference type="ARBA" id="ARBA00004613"/>
    </source>
</evidence>
<dbReference type="GeneID" id="115810627"/>
<dbReference type="InterPro" id="IPR051005">
    <property type="entry name" value="Pentraxin_domain"/>
</dbReference>
<organism evidence="11 12">
    <name type="scientific">Chanos chanos</name>
    <name type="common">Milkfish</name>
    <name type="synonym">Mugil chanos</name>
    <dbReference type="NCBI Taxonomy" id="29144"/>
    <lineage>
        <taxon>Eukaryota</taxon>
        <taxon>Metazoa</taxon>
        <taxon>Chordata</taxon>
        <taxon>Craniata</taxon>
        <taxon>Vertebrata</taxon>
        <taxon>Euteleostomi</taxon>
        <taxon>Actinopterygii</taxon>
        <taxon>Neopterygii</taxon>
        <taxon>Teleostei</taxon>
        <taxon>Ostariophysi</taxon>
        <taxon>Gonorynchiformes</taxon>
        <taxon>Chanidae</taxon>
        <taxon>Chanos</taxon>
    </lineage>
</organism>
<evidence type="ECO:0000256" key="3">
    <source>
        <dbReference type="ARBA" id="ARBA00022723"/>
    </source>
</evidence>
<dbReference type="InterPro" id="IPR001759">
    <property type="entry name" value="PTX_dom"/>
</dbReference>
<keyword evidence="2" id="KW-0964">Secreted</keyword>
<feature type="domain" description="Pentraxin (PTX)" evidence="10">
    <location>
        <begin position="22"/>
        <end position="223"/>
    </location>
</feature>
<dbReference type="AlphaFoldDB" id="A0A6J2VB90"/>
<dbReference type="PANTHER" id="PTHR45869:SF7">
    <property type="entry name" value="C-REACTIVE PROTEIN"/>
    <property type="match status" value="1"/>
</dbReference>
<dbReference type="PANTHER" id="PTHR45869">
    <property type="entry name" value="C-REACTIVE PROTEIN-RELATED"/>
    <property type="match status" value="1"/>
</dbReference>
<evidence type="ECO:0000313" key="12">
    <source>
        <dbReference type="RefSeq" id="XP_030628461.1"/>
    </source>
</evidence>
<dbReference type="SUPFAM" id="SSF49899">
    <property type="entry name" value="Concanavalin A-like lectins/glucanases"/>
    <property type="match status" value="1"/>
</dbReference>
<evidence type="ECO:0000256" key="6">
    <source>
        <dbReference type="ARBA" id="ARBA00023157"/>
    </source>
</evidence>
<comment type="subunit">
    <text evidence="9">Homopentamer. Pentaxin (or pentraxin) have a discoid arrangement of 5 non-covalently bound subunits.</text>
</comment>
<dbReference type="InParanoid" id="A0A6J2VB90"/>
<comment type="caution">
    <text evidence="8">Lacks conserved residue(s) required for the propagation of feature annotation.</text>
</comment>
<dbReference type="Proteomes" id="UP000504632">
    <property type="component" value="Chromosome 4"/>
</dbReference>
<dbReference type="GO" id="GO:0005576">
    <property type="term" value="C:extracellular region"/>
    <property type="evidence" value="ECO:0007669"/>
    <property type="project" value="UniProtKB-SubCell"/>
</dbReference>
<accession>A0A6J2VB90</accession>
<proteinExistence type="inferred from homology"/>
<gene>
    <name evidence="12" type="primary">LOC115810627</name>
</gene>
<keyword evidence="4 9" id="KW-0732">Signal</keyword>
<dbReference type="Gene3D" id="2.60.120.200">
    <property type="match status" value="1"/>
</dbReference>
<feature type="chain" id="PRO_5027154423" description="Pentraxin family member" evidence="9">
    <location>
        <begin position="17"/>
        <end position="226"/>
    </location>
</feature>
<feature type="signal peptide" evidence="9">
    <location>
        <begin position="1"/>
        <end position="16"/>
    </location>
</feature>
<comment type="cofactor">
    <cofactor evidence="9">
        <name>Ca(2+)</name>
        <dbReference type="ChEBI" id="CHEBI:29108"/>
    </cofactor>
    <text evidence="9">Binds 2 calcium ions per subunit.</text>
</comment>
<evidence type="ECO:0000256" key="4">
    <source>
        <dbReference type="ARBA" id="ARBA00022729"/>
    </source>
</evidence>
<reference evidence="12" key="1">
    <citation type="submission" date="2025-08" db="UniProtKB">
        <authorList>
            <consortium name="RefSeq"/>
        </authorList>
    </citation>
    <scope>IDENTIFICATION</scope>
</reference>
<keyword evidence="6" id="KW-1015">Disulfide bond</keyword>
<evidence type="ECO:0000256" key="9">
    <source>
        <dbReference type="RuleBase" id="RU362112"/>
    </source>
</evidence>
<evidence type="ECO:0000256" key="2">
    <source>
        <dbReference type="ARBA" id="ARBA00022525"/>
    </source>
</evidence>
<comment type="similarity">
    <text evidence="7 9">Belongs to the pentraxin family.</text>
</comment>
<evidence type="ECO:0000313" key="11">
    <source>
        <dbReference type="Proteomes" id="UP000504632"/>
    </source>
</evidence>
<keyword evidence="5 9" id="KW-0106">Calcium</keyword>
<keyword evidence="11" id="KW-1185">Reference proteome</keyword>
<evidence type="ECO:0000259" key="10">
    <source>
        <dbReference type="PROSITE" id="PS51828"/>
    </source>
</evidence>
<dbReference type="PRINTS" id="PR00895">
    <property type="entry name" value="PENTAXIN"/>
</dbReference>
<comment type="subcellular location">
    <subcellularLocation>
        <location evidence="1 9">Secreted</location>
    </subcellularLocation>
</comment>
<keyword evidence="3 9" id="KW-0479">Metal-binding</keyword>
<protein>
    <recommendedName>
        <fullName evidence="9">Pentraxin family member</fullName>
    </recommendedName>
</protein>
<evidence type="ECO:0000256" key="7">
    <source>
        <dbReference type="ARBA" id="ARBA00038102"/>
    </source>
</evidence>
<dbReference type="PROSITE" id="PS51828">
    <property type="entry name" value="PTX_2"/>
    <property type="match status" value="1"/>
</dbReference>
<dbReference type="InterPro" id="IPR013320">
    <property type="entry name" value="ConA-like_dom_sf"/>
</dbReference>
<dbReference type="RefSeq" id="XP_030628461.1">
    <property type="nucleotide sequence ID" value="XM_030772601.1"/>
</dbReference>
<dbReference type="OrthoDB" id="547680at2759"/>
<dbReference type="SMART" id="SM00159">
    <property type="entry name" value="PTX"/>
    <property type="match status" value="1"/>
</dbReference>
<dbReference type="GO" id="GO:0046872">
    <property type="term" value="F:metal ion binding"/>
    <property type="evidence" value="ECO:0007669"/>
    <property type="project" value="UniProtKB-KW"/>
</dbReference>
<sequence length="226" mass="25729">MEQLLYLLAITATCVAFPQDLSGKMFTFPVGSNTDHVRLMPSRENFTSVSVCLRSFTDLSRGHTLFSLATQTHFNDIVLFKRNQDDQIRLHIRDGTADFMGQSYGLNRWHSICLTWHSETGLGQIWLDGQPSARKFVRSGEAINGSTFIVLGQDQDRFGGGFNTRQSFVGMLADVHMWDYVLSYCEITRFTNNDNFTPGNILNWRGLEFDSIGNVIVENRTPEYCF</sequence>
<evidence type="ECO:0000256" key="8">
    <source>
        <dbReference type="PROSITE-ProRule" id="PRU01172"/>
    </source>
</evidence>